<evidence type="ECO:0000256" key="2">
    <source>
        <dbReference type="SAM" id="SignalP"/>
    </source>
</evidence>
<proteinExistence type="predicted"/>
<dbReference type="EMBL" id="FJOG01000054">
    <property type="protein sequence ID" value="CZR68369.1"/>
    <property type="molecule type" value="Genomic_DNA"/>
</dbReference>
<evidence type="ECO:0000256" key="1">
    <source>
        <dbReference type="SAM" id="MobiDB-lite"/>
    </source>
</evidence>
<dbReference type="AlphaFoldDB" id="A0A1L7XTM0"/>
<feature type="signal peptide" evidence="2">
    <location>
        <begin position="1"/>
        <end position="26"/>
    </location>
</feature>
<reference evidence="3 4" key="1">
    <citation type="submission" date="2016-03" db="EMBL/GenBank/DDBJ databases">
        <authorList>
            <person name="Ploux O."/>
        </authorList>
    </citation>
    <scope>NUCLEOTIDE SEQUENCE [LARGE SCALE GENOMIC DNA]</scope>
    <source>
        <strain evidence="3 4">UAMH 11012</strain>
    </source>
</reference>
<protein>
    <submittedName>
        <fullName evidence="3">Uncharacterized protein</fullName>
    </submittedName>
</protein>
<sequence>MLLWNLNMKYLGALLAFFLLIANAFANPDHNATLLVERGGLKPYNPAAPKGTCSIRVVEERSRVRHQITDVGGKSQGGTKNRGSAKSRHHSEHESLDECFDSLNSTLEIMLF</sequence>
<dbReference type="Proteomes" id="UP000184330">
    <property type="component" value="Unassembled WGS sequence"/>
</dbReference>
<keyword evidence="4" id="KW-1185">Reference proteome</keyword>
<organism evidence="3 4">
    <name type="scientific">Phialocephala subalpina</name>
    <dbReference type="NCBI Taxonomy" id="576137"/>
    <lineage>
        <taxon>Eukaryota</taxon>
        <taxon>Fungi</taxon>
        <taxon>Dikarya</taxon>
        <taxon>Ascomycota</taxon>
        <taxon>Pezizomycotina</taxon>
        <taxon>Leotiomycetes</taxon>
        <taxon>Helotiales</taxon>
        <taxon>Mollisiaceae</taxon>
        <taxon>Phialocephala</taxon>
        <taxon>Phialocephala fortinii species complex</taxon>
    </lineage>
</organism>
<evidence type="ECO:0000313" key="3">
    <source>
        <dbReference type="EMBL" id="CZR68369.1"/>
    </source>
</evidence>
<feature type="chain" id="PRO_5012273291" evidence="2">
    <location>
        <begin position="27"/>
        <end position="112"/>
    </location>
</feature>
<keyword evidence="2" id="KW-0732">Signal</keyword>
<name>A0A1L7XTM0_9HELO</name>
<evidence type="ECO:0000313" key="4">
    <source>
        <dbReference type="Proteomes" id="UP000184330"/>
    </source>
</evidence>
<gene>
    <name evidence="3" type="ORF">PAC_18268</name>
</gene>
<feature type="region of interest" description="Disordered" evidence="1">
    <location>
        <begin position="66"/>
        <end position="97"/>
    </location>
</feature>
<accession>A0A1L7XTM0</accession>